<comment type="caution">
    <text evidence="7">The sequence shown here is derived from an EMBL/GenBank/DDBJ whole genome shotgun (WGS) entry which is preliminary data.</text>
</comment>
<keyword evidence="3 7" id="KW-0223">Dioxygenase</keyword>
<evidence type="ECO:0000313" key="8">
    <source>
        <dbReference type="Proteomes" id="UP000233293"/>
    </source>
</evidence>
<evidence type="ECO:0000259" key="6">
    <source>
        <dbReference type="Pfam" id="PF02668"/>
    </source>
</evidence>
<dbReference type="InterPro" id="IPR003819">
    <property type="entry name" value="TauD/TfdA-like"/>
</dbReference>
<name>A0A2N3PYJ2_9PROT</name>
<dbReference type="GO" id="GO:0046872">
    <property type="term" value="F:metal ion binding"/>
    <property type="evidence" value="ECO:0007669"/>
    <property type="project" value="UniProtKB-KW"/>
</dbReference>
<accession>A0A2N3PYJ2</accession>
<dbReference type="RefSeq" id="WP_101249532.1">
    <property type="nucleotide sequence ID" value="NZ_PIUM01000004.1"/>
</dbReference>
<dbReference type="InterPro" id="IPR042098">
    <property type="entry name" value="TauD-like_sf"/>
</dbReference>
<dbReference type="EMBL" id="PIUM01000004">
    <property type="protein sequence ID" value="PKU25477.1"/>
    <property type="molecule type" value="Genomic_DNA"/>
</dbReference>
<dbReference type="PANTHER" id="PTHR30468:SF1">
    <property type="entry name" value="ALPHA-KETOGLUTARATE-DEPENDENT SULFONATE DIOXYGENASE"/>
    <property type="match status" value="1"/>
</dbReference>
<comment type="similarity">
    <text evidence="1">Belongs to the TfdA dioxygenase family.</text>
</comment>
<keyword evidence="5" id="KW-0408">Iron</keyword>
<evidence type="ECO:0000256" key="4">
    <source>
        <dbReference type="ARBA" id="ARBA00023002"/>
    </source>
</evidence>
<keyword evidence="2" id="KW-0479">Metal-binding</keyword>
<evidence type="ECO:0000256" key="5">
    <source>
        <dbReference type="ARBA" id="ARBA00023004"/>
    </source>
</evidence>
<evidence type="ECO:0000256" key="1">
    <source>
        <dbReference type="ARBA" id="ARBA00005896"/>
    </source>
</evidence>
<reference evidence="8" key="1">
    <citation type="submission" date="2017-12" db="EMBL/GenBank/DDBJ databases">
        <title>Draft genome sequence of Telmatospirillum siberiense 26-4b1T, an acidotolerant peatland alphaproteobacterium potentially involved in sulfur cycling.</title>
        <authorList>
            <person name="Hausmann B."/>
            <person name="Pjevac P."/>
            <person name="Schreck K."/>
            <person name="Herbold C.W."/>
            <person name="Daims H."/>
            <person name="Wagner M."/>
            <person name="Pester M."/>
            <person name="Loy A."/>
        </authorList>
    </citation>
    <scope>NUCLEOTIDE SEQUENCE [LARGE SCALE GENOMIC DNA]</scope>
    <source>
        <strain evidence="8">26-4b1</strain>
    </source>
</reference>
<dbReference type="GO" id="GO:0000908">
    <property type="term" value="F:taurine dioxygenase activity"/>
    <property type="evidence" value="ECO:0007669"/>
    <property type="project" value="TreeGrafter"/>
</dbReference>
<dbReference type="PANTHER" id="PTHR30468">
    <property type="entry name" value="ALPHA-KETOGLUTARATE-DEPENDENT SULFONATE DIOXYGENASE"/>
    <property type="match status" value="1"/>
</dbReference>
<dbReference type="OrthoDB" id="7346227at2"/>
<evidence type="ECO:0000256" key="3">
    <source>
        <dbReference type="ARBA" id="ARBA00022964"/>
    </source>
</evidence>
<organism evidence="7 8">
    <name type="scientific">Telmatospirillum siberiense</name>
    <dbReference type="NCBI Taxonomy" id="382514"/>
    <lineage>
        <taxon>Bacteria</taxon>
        <taxon>Pseudomonadati</taxon>
        <taxon>Pseudomonadota</taxon>
        <taxon>Alphaproteobacteria</taxon>
        <taxon>Rhodospirillales</taxon>
        <taxon>Rhodospirillaceae</taxon>
        <taxon>Telmatospirillum</taxon>
    </lineage>
</organism>
<keyword evidence="8" id="KW-1185">Reference proteome</keyword>
<dbReference type="AlphaFoldDB" id="A0A2N3PYJ2"/>
<keyword evidence="4" id="KW-0560">Oxidoreductase</keyword>
<evidence type="ECO:0000256" key="2">
    <source>
        <dbReference type="ARBA" id="ARBA00022723"/>
    </source>
</evidence>
<dbReference type="InterPro" id="IPR051323">
    <property type="entry name" value="AtsK-like"/>
</dbReference>
<feature type="domain" description="TauD/TfdA-like" evidence="6">
    <location>
        <begin position="29"/>
        <end position="293"/>
    </location>
</feature>
<evidence type="ECO:0000313" key="7">
    <source>
        <dbReference type="EMBL" id="PKU25477.1"/>
    </source>
</evidence>
<proteinExistence type="inferred from homology"/>
<dbReference type="Proteomes" id="UP000233293">
    <property type="component" value="Unassembled WGS sequence"/>
</dbReference>
<dbReference type="GO" id="GO:0006790">
    <property type="term" value="P:sulfur compound metabolic process"/>
    <property type="evidence" value="ECO:0007669"/>
    <property type="project" value="TreeGrafter"/>
</dbReference>
<protein>
    <submittedName>
        <fullName evidence="7">Taurine dioxygenase</fullName>
    </submittedName>
</protein>
<dbReference type="GO" id="GO:0005737">
    <property type="term" value="C:cytoplasm"/>
    <property type="evidence" value="ECO:0007669"/>
    <property type="project" value="TreeGrafter"/>
</dbReference>
<dbReference type="Gene3D" id="3.60.130.10">
    <property type="entry name" value="Clavaminate synthase-like"/>
    <property type="match status" value="1"/>
</dbReference>
<dbReference type="SUPFAM" id="SSF51197">
    <property type="entry name" value="Clavaminate synthase-like"/>
    <property type="match status" value="1"/>
</dbReference>
<dbReference type="Pfam" id="PF02668">
    <property type="entry name" value="TauD"/>
    <property type="match status" value="1"/>
</dbReference>
<gene>
    <name evidence="7" type="ORF">CWS72_05260</name>
</gene>
<sequence>MSFYRDFNDKIAIEAWNGQDRSAYETIAVKRLSPTIGAEISGIDLSRDLSERQIAEIQRALDENLAIIFRDQPLTSEQHKAFARRFGTLHRHALAANTVIAGRSADPEILGWKTGADSRYTAGDAWHADVTCDPVPIAISLLRLTRLPPSGGGDTAFSNQYLAFESLSAPLKDFLSGLTAIHDGSQAWTAGYGAQPDPGKSYPQAEHPVVVRHPRTGQRFLYVNPAFTTRIVQLSRDESDAILTLLFRHVEKGLSFQTRVQWSENSLLLWDNWASQHHAVWDYFPEERWGERVSVLAKEPPRD</sequence>